<evidence type="ECO:0000313" key="1">
    <source>
        <dbReference type="EMBL" id="KAK7878342.1"/>
    </source>
</evidence>
<dbReference type="AlphaFoldDB" id="A0AAW0MMN4"/>
<name>A0AAW0MMN4_9GOBI</name>
<comment type="caution">
    <text evidence="1">The sequence shown here is derived from an EMBL/GenBank/DDBJ whole genome shotgun (WGS) entry which is preliminary data.</text>
</comment>
<keyword evidence="2" id="KW-1185">Reference proteome</keyword>
<protein>
    <submittedName>
        <fullName evidence="1">Uncharacterized protein</fullName>
    </submittedName>
</protein>
<evidence type="ECO:0000313" key="2">
    <source>
        <dbReference type="Proteomes" id="UP001460270"/>
    </source>
</evidence>
<proteinExistence type="predicted"/>
<sequence>MVSGITGLEKKIRRPRYFPAVSQSAYLCGLVDSCACDTSSVAARVLFQFSSPQHASTVKSPDVVLDTPPFPSLHQTRLAADSARDITQKPLRRCRSRTASSNRMKNTVVQKKMLYTTGETIKMLQNIRTVSD</sequence>
<accession>A0AAW0MMN4</accession>
<reference evidence="2" key="1">
    <citation type="submission" date="2024-04" db="EMBL/GenBank/DDBJ databases">
        <title>Salinicola lusitanus LLJ914,a marine bacterium isolated from the Okinawa Trough.</title>
        <authorList>
            <person name="Li J."/>
        </authorList>
    </citation>
    <scope>NUCLEOTIDE SEQUENCE [LARGE SCALE GENOMIC DNA]</scope>
</reference>
<dbReference type="Proteomes" id="UP001460270">
    <property type="component" value="Unassembled WGS sequence"/>
</dbReference>
<organism evidence="1 2">
    <name type="scientific">Mugilogobius chulae</name>
    <name type="common">yellowstripe goby</name>
    <dbReference type="NCBI Taxonomy" id="88201"/>
    <lineage>
        <taxon>Eukaryota</taxon>
        <taxon>Metazoa</taxon>
        <taxon>Chordata</taxon>
        <taxon>Craniata</taxon>
        <taxon>Vertebrata</taxon>
        <taxon>Euteleostomi</taxon>
        <taxon>Actinopterygii</taxon>
        <taxon>Neopterygii</taxon>
        <taxon>Teleostei</taxon>
        <taxon>Neoteleostei</taxon>
        <taxon>Acanthomorphata</taxon>
        <taxon>Gobiaria</taxon>
        <taxon>Gobiiformes</taxon>
        <taxon>Gobioidei</taxon>
        <taxon>Gobiidae</taxon>
        <taxon>Gobionellinae</taxon>
        <taxon>Mugilogobius</taxon>
    </lineage>
</organism>
<gene>
    <name evidence="1" type="ORF">WMY93_031059</name>
</gene>
<dbReference type="EMBL" id="JBBPFD010000536">
    <property type="protein sequence ID" value="KAK7878342.1"/>
    <property type="molecule type" value="Genomic_DNA"/>
</dbReference>